<reference evidence="2" key="1">
    <citation type="journal article" date="2016" name="Nat. Genet.">
        <title>A high-quality carrot genome assembly provides new insights into carotenoid accumulation and asterid genome evolution.</title>
        <authorList>
            <person name="Iorizzo M."/>
            <person name="Ellison S."/>
            <person name="Senalik D."/>
            <person name="Zeng P."/>
            <person name="Satapoomin P."/>
            <person name="Huang J."/>
            <person name="Bowman M."/>
            <person name="Iovene M."/>
            <person name="Sanseverino W."/>
            <person name="Cavagnaro P."/>
            <person name="Yildiz M."/>
            <person name="Macko-Podgorni A."/>
            <person name="Moranska E."/>
            <person name="Grzebelus E."/>
            <person name="Grzebelus D."/>
            <person name="Ashrafi H."/>
            <person name="Zheng Z."/>
            <person name="Cheng S."/>
            <person name="Spooner D."/>
            <person name="Van Deynze A."/>
            <person name="Simon P."/>
        </authorList>
    </citation>
    <scope>NUCLEOTIDE SEQUENCE [LARGE SCALE GENOMIC DNA]</scope>
    <source>
        <tissue evidence="2">Leaf</tissue>
    </source>
</reference>
<evidence type="ECO:0000313" key="3">
    <source>
        <dbReference type="EMBL" id="WOH01729.1"/>
    </source>
</evidence>
<dbReference type="Gramene" id="KZM95202">
    <property type="protein sequence ID" value="KZM95202"/>
    <property type="gene ID" value="DCAR_018444"/>
</dbReference>
<protein>
    <submittedName>
        <fullName evidence="2">Uncharacterized protein</fullName>
    </submittedName>
</protein>
<gene>
    <name evidence="2" type="ORF">DCAR_018444</name>
    <name evidence="3" type="ORF">DCAR_0521114</name>
</gene>
<evidence type="ECO:0000256" key="1">
    <source>
        <dbReference type="SAM" id="MobiDB-lite"/>
    </source>
</evidence>
<dbReference type="Proteomes" id="UP000077755">
    <property type="component" value="Chromosome 5"/>
</dbReference>
<evidence type="ECO:0000313" key="4">
    <source>
        <dbReference type="Proteomes" id="UP000077755"/>
    </source>
</evidence>
<feature type="compositionally biased region" description="Basic and acidic residues" evidence="1">
    <location>
        <begin position="28"/>
        <end position="46"/>
    </location>
</feature>
<evidence type="ECO:0000313" key="2">
    <source>
        <dbReference type="EMBL" id="KZM95202.1"/>
    </source>
</evidence>
<dbReference type="EMBL" id="CP093347">
    <property type="protein sequence ID" value="WOH01729.1"/>
    <property type="molecule type" value="Genomic_DNA"/>
</dbReference>
<name>A0A162A2I9_DAUCS</name>
<proteinExistence type="predicted"/>
<keyword evidence="4" id="KW-1185">Reference proteome</keyword>
<accession>A0A162A2I9</accession>
<reference evidence="3" key="2">
    <citation type="submission" date="2022-03" db="EMBL/GenBank/DDBJ databases">
        <title>Draft title - Genomic analysis of global carrot germplasm unveils the trajectory of domestication and the origin of high carotenoid orange carrot.</title>
        <authorList>
            <person name="Iorizzo M."/>
            <person name="Ellison S."/>
            <person name="Senalik D."/>
            <person name="Macko-Podgorni A."/>
            <person name="Grzebelus D."/>
            <person name="Bostan H."/>
            <person name="Rolling W."/>
            <person name="Curaba J."/>
            <person name="Simon P."/>
        </authorList>
    </citation>
    <scope>NUCLEOTIDE SEQUENCE</scope>
    <source>
        <tissue evidence="3">Leaf</tissue>
    </source>
</reference>
<organism evidence="2">
    <name type="scientific">Daucus carota subsp. sativus</name>
    <name type="common">Carrot</name>
    <dbReference type="NCBI Taxonomy" id="79200"/>
    <lineage>
        <taxon>Eukaryota</taxon>
        <taxon>Viridiplantae</taxon>
        <taxon>Streptophyta</taxon>
        <taxon>Embryophyta</taxon>
        <taxon>Tracheophyta</taxon>
        <taxon>Spermatophyta</taxon>
        <taxon>Magnoliopsida</taxon>
        <taxon>eudicotyledons</taxon>
        <taxon>Gunneridae</taxon>
        <taxon>Pentapetalae</taxon>
        <taxon>asterids</taxon>
        <taxon>campanulids</taxon>
        <taxon>Apiales</taxon>
        <taxon>Apiaceae</taxon>
        <taxon>Apioideae</taxon>
        <taxon>Scandiceae</taxon>
        <taxon>Daucinae</taxon>
        <taxon>Daucus</taxon>
        <taxon>Daucus sect. Daucus</taxon>
    </lineage>
</organism>
<sequence length="94" mass="11254">MDSVVFSPNPTRKRKRRLGSNYVGRRLSFSDDQDHERVPERRRGGNSEEDVLVLLNSLDIVQKMWMEHQKRLRSTRAALKEEWDNKIRILMSMR</sequence>
<feature type="compositionally biased region" description="Polar residues" evidence="1">
    <location>
        <begin position="1"/>
        <end position="10"/>
    </location>
</feature>
<feature type="region of interest" description="Disordered" evidence="1">
    <location>
        <begin position="1"/>
        <end position="46"/>
    </location>
</feature>
<dbReference type="EMBL" id="LNRQ01000005">
    <property type="protein sequence ID" value="KZM95202.1"/>
    <property type="molecule type" value="Genomic_DNA"/>
</dbReference>
<dbReference type="AlphaFoldDB" id="A0A162A2I9"/>